<evidence type="ECO:0000313" key="3">
    <source>
        <dbReference type="Proteomes" id="UP000261174"/>
    </source>
</evidence>
<organism evidence="2 3">
    <name type="scientific">Chitinophaga silvisoli</name>
    <dbReference type="NCBI Taxonomy" id="2291814"/>
    <lineage>
        <taxon>Bacteria</taxon>
        <taxon>Pseudomonadati</taxon>
        <taxon>Bacteroidota</taxon>
        <taxon>Chitinophagia</taxon>
        <taxon>Chitinophagales</taxon>
        <taxon>Chitinophagaceae</taxon>
        <taxon>Chitinophaga</taxon>
    </lineage>
</organism>
<keyword evidence="3" id="KW-1185">Reference proteome</keyword>
<evidence type="ECO:0000256" key="1">
    <source>
        <dbReference type="SAM" id="MobiDB-lite"/>
    </source>
</evidence>
<proteinExistence type="predicted"/>
<dbReference type="EMBL" id="QTJV01000004">
    <property type="protein sequence ID" value="RFM34445.1"/>
    <property type="molecule type" value="Genomic_DNA"/>
</dbReference>
<dbReference type="RefSeq" id="WP_116854028.1">
    <property type="nucleotide sequence ID" value="NZ_QTJV01000004.1"/>
</dbReference>
<name>A0A3E1P2Q4_9BACT</name>
<gene>
    <name evidence="2" type="ORF">DXN04_14300</name>
</gene>
<sequence length="106" mass="12281">MNRKKKVNQNANNENKNLATATRQDVQLLNEMFSPVNELPIQIRNEIAKICDWSLPTYYRKLSGKDKKGVSLAQLGSIADIYLINVNKVYEKLKSAKERLEKLRKF</sequence>
<protein>
    <submittedName>
        <fullName evidence="2">Uncharacterized protein</fullName>
    </submittedName>
</protein>
<comment type="caution">
    <text evidence="2">The sequence shown here is derived from an EMBL/GenBank/DDBJ whole genome shotgun (WGS) entry which is preliminary data.</text>
</comment>
<dbReference type="AlphaFoldDB" id="A0A3E1P2Q4"/>
<evidence type="ECO:0000313" key="2">
    <source>
        <dbReference type="EMBL" id="RFM34445.1"/>
    </source>
</evidence>
<feature type="compositionally biased region" description="Low complexity" evidence="1">
    <location>
        <begin position="8"/>
        <end position="17"/>
    </location>
</feature>
<dbReference type="Proteomes" id="UP000261174">
    <property type="component" value="Unassembled WGS sequence"/>
</dbReference>
<accession>A0A3E1P2Q4</accession>
<reference evidence="2 3" key="1">
    <citation type="submission" date="2018-08" db="EMBL/GenBank/DDBJ databases">
        <title>Chitinophaga sp. K20C18050901, a novel bacterium isolated from forest soil.</title>
        <authorList>
            <person name="Wang C."/>
        </authorList>
    </citation>
    <scope>NUCLEOTIDE SEQUENCE [LARGE SCALE GENOMIC DNA]</scope>
    <source>
        <strain evidence="2 3">K20C18050901</strain>
    </source>
</reference>
<feature type="region of interest" description="Disordered" evidence="1">
    <location>
        <begin position="1"/>
        <end position="22"/>
    </location>
</feature>